<evidence type="ECO:0000313" key="1">
    <source>
        <dbReference type="EMBL" id="MED6190601.1"/>
    </source>
</evidence>
<keyword evidence="2" id="KW-1185">Reference proteome</keyword>
<reference evidence="1 2" key="1">
    <citation type="journal article" date="2023" name="Plants (Basel)">
        <title>Bridging the Gap: Combining Genomics and Transcriptomics Approaches to Understand Stylosanthes scabra, an Orphan Legume from the Brazilian Caatinga.</title>
        <authorList>
            <person name="Ferreira-Neto J.R.C."/>
            <person name="da Silva M.D."/>
            <person name="Binneck E."/>
            <person name="de Melo N.F."/>
            <person name="da Silva R.H."/>
            <person name="de Melo A.L.T.M."/>
            <person name="Pandolfi V."/>
            <person name="Bustamante F.O."/>
            <person name="Brasileiro-Vidal A.C."/>
            <person name="Benko-Iseppon A.M."/>
        </authorList>
    </citation>
    <scope>NUCLEOTIDE SEQUENCE [LARGE SCALE GENOMIC DNA]</scope>
    <source>
        <tissue evidence="1">Leaves</tissue>
    </source>
</reference>
<dbReference type="EMBL" id="JASCZI010185822">
    <property type="protein sequence ID" value="MED6190601.1"/>
    <property type="molecule type" value="Genomic_DNA"/>
</dbReference>
<evidence type="ECO:0000313" key="2">
    <source>
        <dbReference type="Proteomes" id="UP001341840"/>
    </source>
</evidence>
<organism evidence="1 2">
    <name type="scientific">Stylosanthes scabra</name>
    <dbReference type="NCBI Taxonomy" id="79078"/>
    <lineage>
        <taxon>Eukaryota</taxon>
        <taxon>Viridiplantae</taxon>
        <taxon>Streptophyta</taxon>
        <taxon>Embryophyta</taxon>
        <taxon>Tracheophyta</taxon>
        <taxon>Spermatophyta</taxon>
        <taxon>Magnoliopsida</taxon>
        <taxon>eudicotyledons</taxon>
        <taxon>Gunneridae</taxon>
        <taxon>Pentapetalae</taxon>
        <taxon>rosids</taxon>
        <taxon>fabids</taxon>
        <taxon>Fabales</taxon>
        <taxon>Fabaceae</taxon>
        <taxon>Papilionoideae</taxon>
        <taxon>50 kb inversion clade</taxon>
        <taxon>dalbergioids sensu lato</taxon>
        <taxon>Dalbergieae</taxon>
        <taxon>Pterocarpus clade</taxon>
        <taxon>Stylosanthes</taxon>
    </lineage>
</organism>
<sequence length="78" mass="9507">MSIRFCDMPKDWMDLPRYGDEYIDGVFKFLEFELKQCCNDLNLIWGLRKLKQCCNMRKILQLMRIAVMALIMFETYLR</sequence>
<dbReference type="Proteomes" id="UP001341840">
    <property type="component" value="Unassembled WGS sequence"/>
</dbReference>
<comment type="caution">
    <text evidence="1">The sequence shown here is derived from an EMBL/GenBank/DDBJ whole genome shotgun (WGS) entry which is preliminary data.</text>
</comment>
<accession>A0ABU6WZU0</accession>
<gene>
    <name evidence="1" type="ORF">PIB30_107446</name>
</gene>
<protein>
    <submittedName>
        <fullName evidence="1">Uncharacterized protein</fullName>
    </submittedName>
</protein>
<name>A0ABU6WZU0_9FABA</name>
<feature type="non-terminal residue" evidence="1">
    <location>
        <position position="78"/>
    </location>
</feature>
<proteinExistence type="predicted"/>